<dbReference type="FunFam" id="3.40.50.2000:FF:000060">
    <property type="entry name" value="Glycosyltransferase"/>
    <property type="match status" value="1"/>
</dbReference>
<protein>
    <recommendedName>
        <fullName evidence="6">Glycosyltransferase</fullName>
        <ecNumber evidence="6">2.4.1.-</ecNumber>
    </recommendedName>
</protein>
<dbReference type="AlphaFoldDB" id="A0AAV0JLI2"/>
<comment type="catalytic activity">
    <reaction evidence="4">
        <text>an anthocyanidin + UDP-alpha-D-glucose + H(+) = an anthocyanidin 3-O-beta-D-glucoside + UDP</text>
        <dbReference type="Rhea" id="RHEA:20093"/>
        <dbReference type="ChEBI" id="CHEBI:15378"/>
        <dbReference type="ChEBI" id="CHEBI:16307"/>
        <dbReference type="ChEBI" id="CHEBI:58223"/>
        <dbReference type="ChEBI" id="CHEBI:58885"/>
        <dbReference type="ChEBI" id="CHEBI:143576"/>
        <dbReference type="EC" id="2.4.1.115"/>
    </reaction>
</comment>
<dbReference type="CDD" id="cd03784">
    <property type="entry name" value="GT1_Gtf-like"/>
    <property type="match status" value="1"/>
</dbReference>
<evidence type="ECO:0000259" key="7">
    <source>
        <dbReference type="Pfam" id="PF26168"/>
    </source>
</evidence>
<evidence type="ECO:0000313" key="9">
    <source>
        <dbReference type="Proteomes" id="UP001154282"/>
    </source>
</evidence>
<feature type="domain" description="Glycosyltransferase N-terminal" evidence="7">
    <location>
        <begin position="19"/>
        <end position="245"/>
    </location>
</feature>
<dbReference type="Gene3D" id="3.40.50.2000">
    <property type="entry name" value="Glycogen Phosphorylase B"/>
    <property type="match status" value="2"/>
</dbReference>
<keyword evidence="5" id="KW-0328">Glycosyltransferase</keyword>
<evidence type="ECO:0000256" key="2">
    <source>
        <dbReference type="ARBA" id="ARBA00009995"/>
    </source>
</evidence>
<dbReference type="EC" id="2.4.1.-" evidence="6"/>
<dbReference type="GO" id="GO:1901137">
    <property type="term" value="P:carbohydrate derivative biosynthetic process"/>
    <property type="evidence" value="ECO:0007669"/>
    <property type="project" value="UniProtKB-ARBA"/>
</dbReference>
<dbReference type="InterPro" id="IPR035595">
    <property type="entry name" value="UDP_glycos_trans_CS"/>
</dbReference>
<accession>A0AAV0JLI2</accession>
<dbReference type="PANTHER" id="PTHR48044">
    <property type="entry name" value="GLYCOSYLTRANSFERASE"/>
    <property type="match status" value="1"/>
</dbReference>
<dbReference type="SUPFAM" id="SSF53756">
    <property type="entry name" value="UDP-Glycosyltransferase/glycogen phosphorylase"/>
    <property type="match status" value="1"/>
</dbReference>
<evidence type="ECO:0000256" key="6">
    <source>
        <dbReference type="RuleBase" id="RU362057"/>
    </source>
</evidence>
<sequence>MEGEQQQQQRKSSCSETTRVLLLPWLAHGHISPFLELGKRLAARKFIVYLCSTPVNLHPLKPKLSSSPITLVELHLPSSPQLPPHYHTTNGLPSHLMPLLKSAFDASTSAFSSILVSVSPDLVIYDFLQPWAPLLAASLLHIPSVEFITTSAALASMASHFYRFNAEKTPIPFSSIQLRERDQEAFAELMESATADGMMDITRYERCTERSSKIVLIKTFREIEGKYLDYLDHLTGKKFVPVGPLLVADDKTEQDGKNRDAVVEWLDRKQSCSAVFVSFGSEFFPSGDLIREIAHGLELSRVDFIWVVRFPLGKRVDLADGLPEGFFDRVGGRGMVVEGWAPQPAILAHRSVGGFVSHCGWSSVMESMWHGVPIVAVPMHLDQPVNARVVEEVGVGVEVKRDGDGKLERGEIAKVIREVVMEETGEKVRKKAKEMSEVMRRKGEEEMDRVTEELIELCFDRSC</sequence>
<comment type="similarity">
    <text evidence="2 5">Belongs to the UDP-glycosyltransferase family.</text>
</comment>
<keyword evidence="9" id="KW-1185">Reference proteome</keyword>
<dbReference type="Pfam" id="PF00201">
    <property type="entry name" value="UDPGT"/>
    <property type="match status" value="1"/>
</dbReference>
<comment type="pathway">
    <text evidence="1">Pigment biosynthesis; anthocyanin biosynthesis.</text>
</comment>
<organism evidence="8 9">
    <name type="scientific">Linum tenue</name>
    <dbReference type="NCBI Taxonomy" id="586396"/>
    <lineage>
        <taxon>Eukaryota</taxon>
        <taxon>Viridiplantae</taxon>
        <taxon>Streptophyta</taxon>
        <taxon>Embryophyta</taxon>
        <taxon>Tracheophyta</taxon>
        <taxon>Spermatophyta</taxon>
        <taxon>Magnoliopsida</taxon>
        <taxon>eudicotyledons</taxon>
        <taxon>Gunneridae</taxon>
        <taxon>Pentapetalae</taxon>
        <taxon>rosids</taxon>
        <taxon>fabids</taxon>
        <taxon>Malpighiales</taxon>
        <taxon>Linaceae</taxon>
        <taxon>Linum</taxon>
    </lineage>
</organism>
<dbReference type="GO" id="GO:0047213">
    <property type="term" value="F:anthocyanidin 3-O-glucosyltransferase activity"/>
    <property type="evidence" value="ECO:0007669"/>
    <property type="project" value="UniProtKB-EC"/>
</dbReference>
<name>A0AAV0JLI2_9ROSI</name>
<evidence type="ECO:0000256" key="3">
    <source>
        <dbReference type="ARBA" id="ARBA00022679"/>
    </source>
</evidence>
<comment type="caution">
    <text evidence="8">The sequence shown here is derived from an EMBL/GenBank/DDBJ whole genome shotgun (WGS) entry which is preliminary data.</text>
</comment>
<evidence type="ECO:0000313" key="8">
    <source>
        <dbReference type="EMBL" id="CAI0410611.1"/>
    </source>
</evidence>
<keyword evidence="3 5" id="KW-0808">Transferase</keyword>
<gene>
    <name evidence="8" type="ORF">LITE_LOCUS14843</name>
</gene>
<evidence type="ECO:0000256" key="5">
    <source>
        <dbReference type="RuleBase" id="RU003718"/>
    </source>
</evidence>
<dbReference type="Pfam" id="PF26168">
    <property type="entry name" value="Glyco_transf_N"/>
    <property type="match status" value="1"/>
</dbReference>
<dbReference type="PROSITE" id="PS00375">
    <property type="entry name" value="UDPGT"/>
    <property type="match status" value="1"/>
</dbReference>
<dbReference type="InterPro" id="IPR002213">
    <property type="entry name" value="UDP_glucos_trans"/>
</dbReference>
<dbReference type="InterPro" id="IPR058980">
    <property type="entry name" value="Glyco_transf_N"/>
</dbReference>
<evidence type="ECO:0000256" key="1">
    <source>
        <dbReference type="ARBA" id="ARBA00004935"/>
    </source>
</evidence>
<dbReference type="Proteomes" id="UP001154282">
    <property type="component" value="Unassembled WGS sequence"/>
</dbReference>
<reference evidence="8" key="1">
    <citation type="submission" date="2022-08" db="EMBL/GenBank/DDBJ databases">
        <authorList>
            <person name="Gutierrez-Valencia J."/>
        </authorList>
    </citation>
    <scope>NUCLEOTIDE SEQUENCE</scope>
</reference>
<dbReference type="EMBL" id="CAMGYJ010000005">
    <property type="protein sequence ID" value="CAI0410611.1"/>
    <property type="molecule type" value="Genomic_DNA"/>
</dbReference>
<dbReference type="PANTHER" id="PTHR48044:SF29">
    <property type="entry name" value="GLYCOSYLTRANSFERASE"/>
    <property type="match status" value="1"/>
</dbReference>
<evidence type="ECO:0000256" key="4">
    <source>
        <dbReference type="ARBA" id="ARBA00047606"/>
    </source>
</evidence>
<proteinExistence type="inferred from homology"/>